<accession>A0A3M5PBA4</accession>
<organism evidence="1 2">
    <name type="scientific">Pseudomonas viridiflava</name>
    <name type="common">Phytomonas viridiflava</name>
    <dbReference type="NCBI Taxonomy" id="33069"/>
    <lineage>
        <taxon>Bacteria</taxon>
        <taxon>Pseudomonadati</taxon>
        <taxon>Pseudomonadota</taxon>
        <taxon>Gammaproteobacteria</taxon>
        <taxon>Pseudomonadales</taxon>
        <taxon>Pseudomonadaceae</taxon>
        <taxon>Pseudomonas</taxon>
    </lineage>
</organism>
<dbReference type="AlphaFoldDB" id="A0A3M5PBA4"/>
<comment type="caution">
    <text evidence="1">The sequence shown here is derived from an EMBL/GenBank/DDBJ whole genome shotgun (WGS) entry which is preliminary data.</text>
</comment>
<sequence>MFKNASINGGVFLWWLYQATFLPQDISQPKIRMINLKIGGMKTMDRRRLNCRMSG</sequence>
<name>A0A3M5PBA4_PSEVI</name>
<proteinExistence type="predicted"/>
<gene>
    <name evidence="1" type="ORF">ALP40_03419</name>
</gene>
<dbReference type="Proteomes" id="UP000273854">
    <property type="component" value="Unassembled WGS sequence"/>
</dbReference>
<dbReference type="RefSeq" id="WP_181113495.1">
    <property type="nucleotide sequence ID" value="NZ_JAAMQQ010000002.1"/>
</dbReference>
<evidence type="ECO:0000313" key="2">
    <source>
        <dbReference type="Proteomes" id="UP000273854"/>
    </source>
</evidence>
<dbReference type="EMBL" id="RBTP01000033">
    <property type="protein sequence ID" value="RMT81555.1"/>
    <property type="molecule type" value="Genomic_DNA"/>
</dbReference>
<reference evidence="1 2" key="1">
    <citation type="submission" date="2018-08" db="EMBL/GenBank/DDBJ databases">
        <title>Recombination of ecologically and evolutionarily significant loci maintains genetic cohesion in the Pseudomonas syringae species complex.</title>
        <authorList>
            <person name="Dillon M."/>
            <person name="Thakur S."/>
            <person name="Almeida R.N.D."/>
            <person name="Weir B.S."/>
            <person name="Guttman D.S."/>
        </authorList>
    </citation>
    <scope>NUCLEOTIDE SEQUENCE [LARGE SCALE GENOMIC DNA]</scope>
    <source>
        <strain evidence="1 2">ICMP 19473</strain>
    </source>
</reference>
<evidence type="ECO:0000313" key="1">
    <source>
        <dbReference type="EMBL" id="RMT81555.1"/>
    </source>
</evidence>
<protein>
    <submittedName>
        <fullName evidence="1">Uncharacterized protein</fullName>
    </submittedName>
</protein>